<evidence type="ECO:0000313" key="8">
    <source>
        <dbReference type="Proteomes" id="UP000542125"/>
    </source>
</evidence>
<reference evidence="7 8" key="1">
    <citation type="submission" date="2020-07" db="EMBL/GenBank/DDBJ databases">
        <title>Genomic Encyclopedia of Type Strains, Phase IV (KMG-V): Genome sequencing to study the core and pangenomes of soil and plant-associated prokaryotes.</title>
        <authorList>
            <person name="Whitman W."/>
        </authorList>
    </citation>
    <scope>NUCLEOTIDE SEQUENCE [LARGE SCALE GENOMIC DNA]</scope>
    <source>
        <strain evidence="7 8">SAS40</strain>
    </source>
</reference>
<dbReference type="EC" id="2.5.1.48" evidence="7"/>
<dbReference type="GO" id="GO:0003961">
    <property type="term" value="F:O-acetylhomoserine aminocarboxypropyltransferase activity"/>
    <property type="evidence" value="ECO:0007669"/>
    <property type="project" value="UniProtKB-EC"/>
</dbReference>
<dbReference type="InterPro" id="IPR015424">
    <property type="entry name" value="PyrdxlP-dep_Trfase"/>
</dbReference>
<protein>
    <submittedName>
        <fullName evidence="7">Cystathionine gamma-synthase/O-acetylhomoserine (Thiol)-lyase</fullName>
        <ecNumber evidence="7">2.5.1.48</ecNumber>
        <ecNumber evidence="7">2.5.1.49</ecNumber>
    </submittedName>
</protein>
<evidence type="ECO:0000256" key="6">
    <source>
        <dbReference type="RuleBase" id="RU362118"/>
    </source>
</evidence>
<comment type="caution">
    <text evidence="7">The sequence shown here is derived from an EMBL/GenBank/DDBJ whole genome shotgun (WGS) entry which is preliminary data.</text>
</comment>
<dbReference type="FunFam" id="3.40.640.10:FF:000046">
    <property type="entry name" value="Cystathionine gamma-lyase"/>
    <property type="match status" value="1"/>
</dbReference>
<evidence type="ECO:0000256" key="2">
    <source>
        <dbReference type="ARBA" id="ARBA00009077"/>
    </source>
</evidence>
<evidence type="ECO:0000256" key="1">
    <source>
        <dbReference type="ARBA" id="ARBA00001933"/>
    </source>
</evidence>
<dbReference type="InterPro" id="IPR006235">
    <property type="entry name" value="OAc-hSer/O-AcSer_sulfhydrylase"/>
</dbReference>
<dbReference type="PANTHER" id="PTHR43797">
    <property type="entry name" value="HOMOCYSTEINE/CYSTEINE SYNTHASE"/>
    <property type="match status" value="1"/>
</dbReference>
<dbReference type="PIRSF" id="PIRSF001434">
    <property type="entry name" value="CGS"/>
    <property type="match status" value="1"/>
</dbReference>
<dbReference type="EC" id="2.5.1.49" evidence="7"/>
<dbReference type="GO" id="GO:0006535">
    <property type="term" value="P:cysteine biosynthetic process from serine"/>
    <property type="evidence" value="ECO:0007669"/>
    <property type="project" value="TreeGrafter"/>
</dbReference>
<keyword evidence="7" id="KW-0456">Lyase</keyword>
<dbReference type="AlphaFoldDB" id="A0A7Y9IRC4"/>
<keyword evidence="4 5" id="KW-0663">Pyridoxal phosphate</keyword>
<dbReference type="Gene3D" id="3.40.640.10">
    <property type="entry name" value="Type I PLP-dependent aspartate aminotransferase-like (Major domain)"/>
    <property type="match status" value="1"/>
</dbReference>
<dbReference type="InterPro" id="IPR015421">
    <property type="entry name" value="PyrdxlP-dep_Trfase_major"/>
</dbReference>
<dbReference type="Proteomes" id="UP000542125">
    <property type="component" value="Unassembled WGS sequence"/>
</dbReference>
<dbReference type="GO" id="GO:0030170">
    <property type="term" value="F:pyridoxal phosphate binding"/>
    <property type="evidence" value="ECO:0007669"/>
    <property type="project" value="InterPro"/>
</dbReference>
<keyword evidence="3 7" id="KW-0808">Transferase</keyword>
<evidence type="ECO:0000256" key="3">
    <source>
        <dbReference type="ARBA" id="ARBA00022679"/>
    </source>
</evidence>
<evidence type="ECO:0000256" key="5">
    <source>
        <dbReference type="PIRSR" id="PIRSR001434-2"/>
    </source>
</evidence>
<name>A0A7Y9IRC4_9BURK</name>
<sequence>MDKTDKQGITTTIVHRDRRVGVEFGALRSPVHMSAQYGFEKVEDLIGMFQGTKKGAFNYARQATPTSAMLEAKINELEEGVGTVCFATGMAAITAVFLTLLKAGDHIIASQHVFGNTNSLFGTLRQFGILVTMDDLTDAQRVADAITPATRMVFVETIANPGTQIVDLQGIGDICRDKGLVYVVDNTITSPALFKPKRVGATLVINSLTKTLSGHGAALGGAVTDTGLFDWASYPNIADAYRDVAPAQQGLQQIRKKGLRDMGGSLSSEHANQVSIGMETLTLRVRQSSQTAQALAEFLVSHPAVGRVSYPGLPDHPQHARAKELFRANAWLLSFELRDASQTVAFMNDLSIPIKATGLGDTRTLVIPVAATIFWEAGPEKRKEMDIPDGFIRVSVGLEEADDLLADFARCLDKVAGKA</sequence>
<dbReference type="GO" id="GO:0005737">
    <property type="term" value="C:cytoplasm"/>
    <property type="evidence" value="ECO:0007669"/>
    <property type="project" value="TreeGrafter"/>
</dbReference>
<dbReference type="GO" id="GO:0004124">
    <property type="term" value="F:cysteine synthase activity"/>
    <property type="evidence" value="ECO:0007669"/>
    <property type="project" value="TreeGrafter"/>
</dbReference>
<dbReference type="SUPFAM" id="SSF53383">
    <property type="entry name" value="PLP-dependent transferases"/>
    <property type="match status" value="1"/>
</dbReference>
<proteinExistence type="inferred from homology"/>
<comment type="cofactor">
    <cofactor evidence="1 6">
        <name>pyridoxal 5'-phosphate</name>
        <dbReference type="ChEBI" id="CHEBI:597326"/>
    </cofactor>
</comment>
<dbReference type="NCBIfam" id="NF004609">
    <property type="entry name" value="PRK05939.1"/>
    <property type="match status" value="1"/>
</dbReference>
<dbReference type="InterPro" id="IPR000277">
    <property type="entry name" value="Cys/Met-Metab_PyrdxlP-dep_enz"/>
</dbReference>
<dbReference type="EMBL" id="JACBYR010000001">
    <property type="protein sequence ID" value="NYE81531.1"/>
    <property type="molecule type" value="Genomic_DNA"/>
</dbReference>
<dbReference type="GO" id="GO:0016829">
    <property type="term" value="F:lyase activity"/>
    <property type="evidence" value="ECO:0007669"/>
    <property type="project" value="UniProtKB-KW"/>
</dbReference>
<organism evidence="7 8">
    <name type="scientific">Pigmentiphaga litoralis</name>
    <dbReference type="NCBI Taxonomy" id="516702"/>
    <lineage>
        <taxon>Bacteria</taxon>
        <taxon>Pseudomonadati</taxon>
        <taxon>Pseudomonadota</taxon>
        <taxon>Betaproteobacteria</taxon>
        <taxon>Burkholderiales</taxon>
        <taxon>Alcaligenaceae</taxon>
        <taxon>Pigmentiphaga</taxon>
    </lineage>
</organism>
<dbReference type="InterPro" id="IPR015422">
    <property type="entry name" value="PyrdxlP-dep_Trfase_small"/>
</dbReference>
<keyword evidence="8" id="KW-1185">Reference proteome</keyword>
<comment type="similarity">
    <text evidence="2 6">Belongs to the trans-sulfuration enzymes family.</text>
</comment>
<dbReference type="Pfam" id="PF01053">
    <property type="entry name" value="Cys_Met_Meta_PP"/>
    <property type="match status" value="1"/>
</dbReference>
<dbReference type="GO" id="GO:0019346">
    <property type="term" value="P:transsulfuration"/>
    <property type="evidence" value="ECO:0007669"/>
    <property type="project" value="InterPro"/>
</dbReference>
<evidence type="ECO:0000256" key="4">
    <source>
        <dbReference type="ARBA" id="ARBA00022898"/>
    </source>
</evidence>
<dbReference type="Gene3D" id="3.90.1150.10">
    <property type="entry name" value="Aspartate Aminotransferase, domain 1"/>
    <property type="match status" value="1"/>
</dbReference>
<dbReference type="PANTHER" id="PTHR43797:SF2">
    <property type="entry name" value="HOMOCYSTEINE_CYSTEINE SYNTHASE"/>
    <property type="match status" value="1"/>
</dbReference>
<evidence type="ECO:0000313" key="7">
    <source>
        <dbReference type="EMBL" id="NYE81531.1"/>
    </source>
</evidence>
<feature type="modified residue" description="N6-(pyridoxal phosphate)lysine" evidence="5">
    <location>
        <position position="210"/>
    </location>
</feature>
<gene>
    <name evidence="7" type="ORF">FHW18_000802</name>
</gene>
<dbReference type="GO" id="GO:0003962">
    <property type="term" value="F:cystathionine gamma-synthase activity"/>
    <property type="evidence" value="ECO:0007669"/>
    <property type="project" value="UniProtKB-EC"/>
</dbReference>
<dbReference type="RefSeq" id="WP_179583603.1">
    <property type="nucleotide sequence ID" value="NZ_JACBYR010000001.1"/>
</dbReference>
<accession>A0A7Y9IRC4</accession>
<dbReference type="GO" id="GO:0071269">
    <property type="term" value="P:L-homocysteine biosynthetic process"/>
    <property type="evidence" value="ECO:0007669"/>
    <property type="project" value="TreeGrafter"/>
</dbReference>